<dbReference type="AlphaFoldDB" id="A0A0P0YBK7"/>
<evidence type="ECO:0000256" key="1">
    <source>
        <dbReference type="SAM" id="MobiDB-lite"/>
    </source>
</evidence>
<name>A0A0P0YBK7_ORYSJ</name>
<gene>
    <name evidence="2" type="ordered locus">Os12g0569800</name>
    <name evidence="2" type="ORF">OSNPB_120569800</name>
</gene>
<dbReference type="Proteomes" id="UP000059680">
    <property type="component" value="Chromosome 12"/>
</dbReference>
<dbReference type="PaxDb" id="39947-A0A0P0YBK7"/>
<evidence type="ECO:0000313" key="2">
    <source>
        <dbReference type="EMBL" id="BAT17728.1"/>
    </source>
</evidence>
<reference evidence="2 3" key="2">
    <citation type="journal article" date="2013" name="Plant Cell Physiol.">
        <title>Rice Annotation Project Database (RAP-DB): an integrative and interactive database for rice genomics.</title>
        <authorList>
            <person name="Sakai H."/>
            <person name="Lee S.S."/>
            <person name="Tanaka T."/>
            <person name="Numa H."/>
            <person name="Kim J."/>
            <person name="Kawahara Y."/>
            <person name="Wakimoto H."/>
            <person name="Yang C.C."/>
            <person name="Iwamoto M."/>
            <person name="Abe T."/>
            <person name="Yamada Y."/>
            <person name="Muto A."/>
            <person name="Inokuchi H."/>
            <person name="Ikemura T."/>
            <person name="Matsumoto T."/>
            <person name="Sasaki T."/>
            <person name="Itoh T."/>
        </authorList>
    </citation>
    <scope>NUCLEOTIDE SEQUENCE [LARGE SCALE GENOMIC DNA]</scope>
    <source>
        <strain evidence="3">cv. Nipponbare</strain>
    </source>
</reference>
<proteinExistence type="predicted"/>
<dbReference type="EMBL" id="AP014968">
    <property type="protein sequence ID" value="BAT17728.1"/>
    <property type="molecule type" value="Genomic_DNA"/>
</dbReference>
<reference evidence="3" key="1">
    <citation type="journal article" date="2005" name="Nature">
        <title>The map-based sequence of the rice genome.</title>
        <authorList>
            <consortium name="International rice genome sequencing project (IRGSP)"/>
            <person name="Matsumoto T."/>
            <person name="Wu J."/>
            <person name="Kanamori H."/>
            <person name="Katayose Y."/>
            <person name="Fujisawa M."/>
            <person name="Namiki N."/>
            <person name="Mizuno H."/>
            <person name="Yamamoto K."/>
            <person name="Antonio B.A."/>
            <person name="Baba T."/>
            <person name="Sakata K."/>
            <person name="Nagamura Y."/>
            <person name="Aoki H."/>
            <person name="Arikawa K."/>
            <person name="Arita K."/>
            <person name="Bito T."/>
            <person name="Chiden Y."/>
            <person name="Fujitsuka N."/>
            <person name="Fukunaka R."/>
            <person name="Hamada M."/>
            <person name="Harada C."/>
            <person name="Hayashi A."/>
            <person name="Hijishita S."/>
            <person name="Honda M."/>
            <person name="Hosokawa S."/>
            <person name="Ichikawa Y."/>
            <person name="Idonuma A."/>
            <person name="Iijima M."/>
            <person name="Ikeda M."/>
            <person name="Ikeno M."/>
            <person name="Ito K."/>
            <person name="Ito S."/>
            <person name="Ito T."/>
            <person name="Ito Y."/>
            <person name="Ito Y."/>
            <person name="Iwabuchi A."/>
            <person name="Kamiya K."/>
            <person name="Karasawa W."/>
            <person name="Kurita K."/>
            <person name="Katagiri S."/>
            <person name="Kikuta A."/>
            <person name="Kobayashi H."/>
            <person name="Kobayashi N."/>
            <person name="Machita K."/>
            <person name="Maehara T."/>
            <person name="Masukawa M."/>
            <person name="Mizubayashi T."/>
            <person name="Mukai Y."/>
            <person name="Nagasaki H."/>
            <person name="Nagata Y."/>
            <person name="Naito S."/>
            <person name="Nakashima M."/>
            <person name="Nakama Y."/>
            <person name="Nakamichi Y."/>
            <person name="Nakamura M."/>
            <person name="Meguro A."/>
            <person name="Negishi M."/>
            <person name="Ohta I."/>
            <person name="Ohta T."/>
            <person name="Okamoto M."/>
            <person name="Ono N."/>
            <person name="Saji S."/>
            <person name="Sakaguchi M."/>
            <person name="Sakai K."/>
            <person name="Shibata M."/>
            <person name="Shimokawa T."/>
            <person name="Song J."/>
            <person name="Takazaki Y."/>
            <person name="Terasawa K."/>
            <person name="Tsugane M."/>
            <person name="Tsuji K."/>
            <person name="Ueda S."/>
            <person name="Waki K."/>
            <person name="Yamagata H."/>
            <person name="Yamamoto M."/>
            <person name="Yamamoto S."/>
            <person name="Yamane H."/>
            <person name="Yoshiki S."/>
            <person name="Yoshihara R."/>
            <person name="Yukawa K."/>
            <person name="Zhong H."/>
            <person name="Yano M."/>
            <person name="Yuan Q."/>
            <person name="Ouyang S."/>
            <person name="Liu J."/>
            <person name="Jones K.M."/>
            <person name="Gansberger K."/>
            <person name="Moffat K."/>
            <person name="Hill J."/>
            <person name="Bera J."/>
            <person name="Fadrosh D."/>
            <person name="Jin S."/>
            <person name="Johri S."/>
            <person name="Kim M."/>
            <person name="Overton L."/>
            <person name="Reardon M."/>
            <person name="Tsitrin T."/>
            <person name="Vuong H."/>
            <person name="Weaver B."/>
            <person name="Ciecko A."/>
            <person name="Tallon L."/>
            <person name="Jackson J."/>
            <person name="Pai G."/>
            <person name="Aken S.V."/>
            <person name="Utterback T."/>
            <person name="Reidmuller S."/>
            <person name="Feldblyum T."/>
            <person name="Hsiao J."/>
            <person name="Zismann V."/>
            <person name="Iobst S."/>
            <person name="de Vazeille A.R."/>
            <person name="Buell C.R."/>
            <person name="Ying K."/>
            <person name="Li Y."/>
            <person name="Lu T."/>
            <person name="Huang Y."/>
            <person name="Zhao Q."/>
            <person name="Feng Q."/>
            <person name="Zhang L."/>
            <person name="Zhu J."/>
            <person name="Weng Q."/>
            <person name="Mu J."/>
            <person name="Lu Y."/>
            <person name="Fan D."/>
            <person name="Liu Y."/>
            <person name="Guan J."/>
            <person name="Zhang Y."/>
            <person name="Yu S."/>
            <person name="Liu X."/>
            <person name="Zhang Y."/>
            <person name="Hong G."/>
            <person name="Han B."/>
            <person name="Choisne N."/>
            <person name="Demange N."/>
            <person name="Orjeda G."/>
            <person name="Samain S."/>
            <person name="Cattolico L."/>
            <person name="Pelletier E."/>
            <person name="Couloux A."/>
            <person name="Segurens B."/>
            <person name="Wincker P."/>
            <person name="D'Hont A."/>
            <person name="Scarpelli C."/>
            <person name="Weissenbach J."/>
            <person name="Salanoubat M."/>
            <person name="Quetier F."/>
            <person name="Yu Y."/>
            <person name="Kim H.R."/>
            <person name="Rambo T."/>
            <person name="Currie J."/>
            <person name="Collura K."/>
            <person name="Luo M."/>
            <person name="Yang T."/>
            <person name="Ammiraju J.S.S."/>
            <person name="Engler F."/>
            <person name="Soderlund C."/>
            <person name="Wing R.A."/>
            <person name="Palmer L.E."/>
            <person name="de la Bastide M."/>
            <person name="Spiegel L."/>
            <person name="Nascimento L."/>
            <person name="Zutavern T."/>
            <person name="O'Shaughnessy A."/>
            <person name="Dike S."/>
            <person name="Dedhia N."/>
            <person name="Preston R."/>
            <person name="Balija V."/>
            <person name="McCombie W.R."/>
            <person name="Chow T."/>
            <person name="Chen H."/>
            <person name="Chung M."/>
            <person name="Chen C."/>
            <person name="Shaw J."/>
            <person name="Wu H."/>
            <person name="Hsiao K."/>
            <person name="Chao Y."/>
            <person name="Chu M."/>
            <person name="Cheng C."/>
            <person name="Hour A."/>
            <person name="Lee P."/>
            <person name="Lin S."/>
            <person name="Lin Y."/>
            <person name="Liou J."/>
            <person name="Liu S."/>
            <person name="Hsing Y."/>
            <person name="Raghuvanshi S."/>
            <person name="Mohanty A."/>
            <person name="Bharti A.K."/>
            <person name="Gaur A."/>
            <person name="Gupta V."/>
            <person name="Kumar D."/>
            <person name="Ravi V."/>
            <person name="Vij S."/>
            <person name="Kapur A."/>
            <person name="Khurana P."/>
            <person name="Khurana P."/>
            <person name="Khurana J.P."/>
            <person name="Tyagi A.K."/>
            <person name="Gaikwad K."/>
            <person name="Singh A."/>
            <person name="Dalal V."/>
            <person name="Srivastava S."/>
            <person name="Dixit A."/>
            <person name="Pal A.K."/>
            <person name="Ghazi I.A."/>
            <person name="Yadav M."/>
            <person name="Pandit A."/>
            <person name="Bhargava A."/>
            <person name="Sureshbabu K."/>
            <person name="Batra K."/>
            <person name="Sharma T.R."/>
            <person name="Mohapatra T."/>
            <person name="Singh N.K."/>
            <person name="Messing J."/>
            <person name="Nelson A.B."/>
            <person name="Fuks G."/>
            <person name="Kavchok S."/>
            <person name="Keizer G."/>
            <person name="Linton E."/>
            <person name="Llaca V."/>
            <person name="Song R."/>
            <person name="Tanyolac B."/>
            <person name="Young S."/>
            <person name="Ho-Il K."/>
            <person name="Hahn J.H."/>
            <person name="Sangsakoo G."/>
            <person name="Vanavichit A."/>
            <person name="de Mattos Luiz.A.T."/>
            <person name="Zimmer P.D."/>
            <person name="Malone G."/>
            <person name="Dellagostin O."/>
            <person name="de Oliveira A.C."/>
            <person name="Bevan M."/>
            <person name="Bancroft I."/>
            <person name="Minx P."/>
            <person name="Cordum H."/>
            <person name="Wilson R."/>
            <person name="Cheng Z."/>
            <person name="Jin W."/>
            <person name="Jiang J."/>
            <person name="Leong S.A."/>
            <person name="Iwama H."/>
            <person name="Gojobori T."/>
            <person name="Itoh T."/>
            <person name="Niimura Y."/>
            <person name="Fujii Y."/>
            <person name="Habara T."/>
            <person name="Sakai H."/>
            <person name="Sato Y."/>
            <person name="Wilson G."/>
            <person name="Kumar K."/>
            <person name="McCouch S."/>
            <person name="Juretic N."/>
            <person name="Hoen D."/>
            <person name="Wright S."/>
            <person name="Bruskiewich R."/>
            <person name="Bureau T."/>
            <person name="Miyao A."/>
            <person name="Hirochika H."/>
            <person name="Nishikawa T."/>
            <person name="Kadowaki K."/>
            <person name="Sugiura M."/>
            <person name="Burr B."/>
            <person name="Sasaki T."/>
        </authorList>
    </citation>
    <scope>NUCLEOTIDE SEQUENCE [LARGE SCALE GENOMIC DNA]</scope>
    <source>
        <strain evidence="3">cv. Nipponbare</strain>
    </source>
</reference>
<sequence length="205" mass="21959">MVSWSSPIALVHLDQHTRPVVGVGGEDRPAPSRSSLLWPSPDQDGGLDSGAIGDGLIRVDVLAELLAIEEVLEELLHSGNPGGATNKDEHRARCSLSILVSPHALPEEIHGQLLEPGAGDVRVEVDALVQGVNLNGGWSGKWRGESPLRPLTSCPQPPDRPWVASDVLLALPLELLNKVLHHSVVKVLTTKMRVTSCGLDLPPQW</sequence>
<dbReference type="Gramene" id="Os12t0569800-00">
    <property type="protein sequence ID" value="Os12t0569800-00"/>
    <property type="gene ID" value="Os12g0569800"/>
</dbReference>
<organism evidence="2 3">
    <name type="scientific">Oryza sativa subsp. japonica</name>
    <name type="common">Rice</name>
    <dbReference type="NCBI Taxonomy" id="39947"/>
    <lineage>
        <taxon>Eukaryota</taxon>
        <taxon>Viridiplantae</taxon>
        <taxon>Streptophyta</taxon>
        <taxon>Embryophyta</taxon>
        <taxon>Tracheophyta</taxon>
        <taxon>Spermatophyta</taxon>
        <taxon>Magnoliopsida</taxon>
        <taxon>Liliopsida</taxon>
        <taxon>Poales</taxon>
        <taxon>Poaceae</taxon>
        <taxon>BOP clade</taxon>
        <taxon>Oryzoideae</taxon>
        <taxon>Oryzeae</taxon>
        <taxon>Oryzinae</taxon>
        <taxon>Oryza</taxon>
        <taxon>Oryza sativa</taxon>
    </lineage>
</organism>
<protein>
    <submittedName>
        <fullName evidence="2">Os12g0569800 protein</fullName>
    </submittedName>
</protein>
<evidence type="ECO:0000313" key="3">
    <source>
        <dbReference type="Proteomes" id="UP000059680"/>
    </source>
</evidence>
<dbReference type="Pfam" id="PF10712">
    <property type="entry name" value="NAD-GH"/>
    <property type="match status" value="1"/>
</dbReference>
<dbReference type="InterPro" id="IPR019651">
    <property type="entry name" value="Glutamate_DH_NAD-spec"/>
</dbReference>
<feature type="region of interest" description="Disordered" evidence="1">
    <location>
        <begin position="20"/>
        <end position="44"/>
    </location>
</feature>
<accession>A0A0P0YBK7</accession>
<keyword evidence="3" id="KW-1185">Reference proteome</keyword>
<reference evidence="2 3" key="3">
    <citation type="journal article" date="2013" name="Rice">
        <title>Improvement of the Oryza sativa Nipponbare reference genome using next generation sequence and optical map data.</title>
        <authorList>
            <person name="Kawahara Y."/>
            <person name="de la Bastide M."/>
            <person name="Hamilton J.P."/>
            <person name="Kanamori H."/>
            <person name="McCombie W.R."/>
            <person name="Ouyang S."/>
            <person name="Schwartz D.C."/>
            <person name="Tanaka T."/>
            <person name="Wu J."/>
            <person name="Zhou S."/>
            <person name="Childs K.L."/>
            <person name="Davidson R.M."/>
            <person name="Lin H."/>
            <person name="Quesada-Ocampo L."/>
            <person name="Vaillancourt B."/>
            <person name="Sakai H."/>
            <person name="Lee S.S."/>
            <person name="Kim J."/>
            <person name="Numa H."/>
            <person name="Itoh T."/>
            <person name="Buell C.R."/>
            <person name="Matsumoto T."/>
        </authorList>
    </citation>
    <scope>NUCLEOTIDE SEQUENCE [LARGE SCALE GENOMIC DNA]</scope>
    <source>
        <strain evidence="3">cv. Nipponbare</strain>
    </source>
</reference>
<dbReference type="InParanoid" id="A0A0P0YBK7"/>